<accession>A0A379DBG3</accession>
<name>A0A379DBG3_9FIRM</name>
<evidence type="ECO:0000256" key="2">
    <source>
        <dbReference type="ARBA" id="ARBA00022448"/>
    </source>
</evidence>
<keyword evidence="2" id="KW-0813">Transport</keyword>
<evidence type="ECO:0000256" key="3">
    <source>
        <dbReference type="ARBA" id="ARBA00022741"/>
    </source>
</evidence>
<dbReference type="SMART" id="SM00382">
    <property type="entry name" value="AAA"/>
    <property type="match status" value="1"/>
</dbReference>
<dbReference type="InterPro" id="IPR027417">
    <property type="entry name" value="P-loop_NTPase"/>
</dbReference>
<dbReference type="SUPFAM" id="SSF52540">
    <property type="entry name" value="P-loop containing nucleoside triphosphate hydrolases"/>
    <property type="match status" value="1"/>
</dbReference>
<organism evidence="6 7">
    <name type="scientific">Peptoniphilus indolicus</name>
    <dbReference type="NCBI Taxonomy" id="33030"/>
    <lineage>
        <taxon>Bacteria</taxon>
        <taxon>Bacillati</taxon>
        <taxon>Bacillota</taxon>
        <taxon>Tissierellia</taxon>
        <taxon>Tissierellales</taxon>
        <taxon>Peptoniphilaceae</taxon>
        <taxon>Peptoniphilus</taxon>
    </lineage>
</organism>
<evidence type="ECO:0000256" key="1">
    <source>
        <dbReference type="ARBA" id="ARBA00005417"/>
    </source>
</evidence>
<dbReference type="GO" id="GO:0016887">
    <property type="term" value="F:ATP hydrolysis activity"/>
    <property type="evidence" value="ECO:0007669"/>
    <property type="project" value="InterPro"/>
</dbReference>
<feature type="domain" description="ABC transporter" evidence="5">
    <location>
        <begin position="2"/>
        <end position="200"/>
    </location>
</feature>
<protein>
    <submittedName>
        <fullName evidence="6">Glutathione import ATP-binding protein GsiA</fullName>
        <ecNumber evidence="6">3.6.3.-</ecNumber>
    </submittedName>
</protein>
<evidence type="ECO:0000259" key="5">
    <source>
        <dbReference type="PROSITE" id="PS50893"/>
    </source>
</evidence>
<sequence>MIKLENVCFSYDKTTPIIKNLSLELDENEILGIVAPSGYGKSTLGQLMSGYLKPNSGKILVDGEDIEKLQGFLKVQMIHQHPEKSINPNWKVSKILNEGWNVSEEVIKSFGIKDFWLRNFPNELSGGELQRICIARVMHEDTKYLVADEITSMLDAITQVKLLEELINYVRQRKMGMLFISHNYALIDKISDRIIDLKEINKR</sequence>
<keyword evidence="4 6" id="KW-0067">ATP-binding</keyword>
<dbReference type="AlphaFoldDB" id="A0A379DBG3"/>
<dbReference type="InterPro" id="IPR017871">
    <property type="entry name" value="ABC_transporter-like_CS"/>
</dbReference>
<dbReference type="PANTHER" id="PTHR43776">
    <property type="entry name" value="TRANSPORT ATP-BINDING PROTEIN"/>
    <property type="match status" value="1"/>
</dbReference>
<evidence type="ECO:0000313" key="7">
    <source>
        <dbReference type="Proteomes" id="UP000254777"/>
    </source>
</evidence>
<dbReference type="Pfam" id="PF00005">
    <property type="entry name" value="ABC_tran"/>
    <property type="match status" value="1"/>
</dbReference>
<dbReference type="Proteomes" id="UP000254777">
    <property type="component" value="Unassembled WGS sequence"/>
</dbReference>
<comment type="similarity">
    <text evidence="1">Belongs to the ABC transporter superfamily.</text>
</comment>
<reference evidence="6 7" key="1">
    <citation type="submission" date="2018-06" db="EMBL/GenBank/DDBJ databases">
        <authorList>
            <consortium name="Pathogen Informatics"/>
            <person name="Doyle S."/>
        </authorList>
    </citation>
    <scope>NUCLEOTIDE SEQUENCE [LARGE SCALE GENOMIC DNA]</scope>
    <source>
        <strain evidence="6 7">NCTC11088</strain>
    </source>
</reference>
<gene>
    <name evidence="6" type="primary">gsiA_3</name>
    <name evidence="6" type="ORF">NCTC11088_00673</name>
</gene>
<dbReference type="EMBL" id="UGTH01000001">
    <property type="protein sequence ID" value="SUB74911.1"/>
    <property type="molecule type" value="Genomic_DNA"/>
</dbReference>
<evidence type="ECO:0000313" key="6">
    <source>
        <dbReference type="EMBL" id="SUB74911.1"/>
    </source>
</evidence>
<evidence type="ECO:0000256" key="4">
    <source>
        <dbReference type="ARBA" id="ARBA00022840"/>
    </source>
</evidence>
<dbReference type="PROSITE" id="PS00211">
    <property type="entry name" value="ABC_TRANSPORTER_1"/>
    <property type="match status" value="1"/>
</dbReference>
<dbReference type="InterPro" id="IPR003593">
    <property type="entry name" value="AAA+_ATPase"/>
</dbReference>
<proteinExistence type="inferred from homology"/>
<dbReference type="InterPro" id="IPR050319">
    <property type="entry name" value="ABC_transp_ATP-bind"/>
</dbReference>
<dbReference type="PROSITE" id="PS50893">
    <property type="entry name" value="ABC_TRANSPORTER_2"/>
    <property type="match status" value="1"/>
</dbReference>
<keyword evidence="3" id="KW-0547">Nucleotide-binding</keyword>
<dbReference type="GO" id="GO:0005524">
    <property type="term" value="F:ATP binding"/>
    <property type="evidence" value="ECO:0007669"/>
    <property type="project" value="UniProtKB-KW"/>
</dbReference>
<keyword evidence="6" id="KW-0378">Hydrolase</keyword>
<dbReference type="RefSeq" id="WP_004819395.1">
    <property type="nucleotide sequence ID" value="NZ_UGTH01000001.1"/>
</dbReference>
<dbReference type="InterPro" id="IPR003439">
    <property type="entry name" value="ABC_transporter-like_ATP-bd"/>
</dbReference>
<dbReference type="Gene3D" id="3.40.50.300">
    <property type="entry name" value="P-loop containing nucleotide triphosphate hydrolases"/>
    <property type="match status" value="1"/>
</dbReference>
<dbReference type="EC" id="3.6.3.-" evidence="6"/>
<dbReference type="GO" id="GO:0055085">
    <property type="term" value="P:transmembrane transport"/>
    <property type="evidence" value="ECO:0007669"/>
    <property type="project" value="UniProtKB-ARBA"/>
</dbReference>
<dbReference type="PANTHER" id="PTHR43776:SF7">
    <property type="entry name" value="D,D-DIPEPTIDE TRANSPORT ATP-BINDING PROTEIN DDPF-RELATED"/>
    <property type="match status" value="1"/>
</dbReference>